<sequence length="313" mass="35537">MTNSRITNLTKTEANGKCGKKCALTIHKSRNKEKHSFSIRWKKTEKGGVISINPLNYNKETEKALTLGIIPYSYSTPTRISFYKAIDLVINSKTPDCIVSIHLQSKRSVNDDLTVIIPFVTGEVITPGTEMISEIIDNIVNFQPNEGDEPTDIKGTSLLNLFPDNGSYYEAKEEDSKGKDKYIIIDTFQAIKTGDMQKIQKLFDLDNEEVTETIRAPGRKLNFFSYTRSENKIKEGMVNRNNKRGRGDDDIYIDCRPVGVDEETEQVTVSYDEKEAKRAGQVFIWIFIVVLLICGVLAMLFLLNYLMKKYVNS</sequence>
<accession>A0A6C0FAN2</accession>
<organism evidence="2">
    <name type="scientific">viral metagenome</name>
    <dbReference type="NCBI Taxonomy" id="1070528"/>
    <lineage>
        <taxon>unclassified sequences</taxon>
        <taxon>metagenomes</taxon>
        <taxon>organismal metagenomes</taxon>
    </lineage>
</organism>
<reference evidence="2" key="1">
    <citation type="journal article" date="2020" name="Nature">
        <title>Giant virus diversity and host interactions through global metagenomics.</title>
        <authorList>
            <person name="Schulz F."/>
            <person name="Roux S."/>
            <person name="Paez-Espino D."/>
            <person name="Jungbluth S."/>
            <person name="Walsh D.A."/>
            <person name="Denef V.J."/>
            <person name="McMahon K.D."/>
            <person name="Konstantinidis K.T."/>
            <person name="Eloe-Fadrosh E.A."/>
            <person name="Kyrpides N.C."/>
            <person name="Woyke T."/>
        </authorList>
    </citation>
    <scope>NUCLEOTIDE SEQUENCE</scope>
    <source>
        <strain evidence="2">GVMAG-S-ERX556106-38</strain>
    </source>
</reference>
<dbReference type="AlphaFoldDB" id="A0A6C0FAN2"/>
<keyword evidence="1" id="KW-0812">Transmembrane</keyword>
<evidence type="ECO:0000256" key="1">
    <source>
        <dbReference type="SAM" id="Phobius"/>
    </source>
</evidence>
<evidence type="ECO:0000313" key="2">
    <source>
        <dbReference type="EMBL" id="QHT38917.1"/>
    </source>
</evidence>
<name>A0A6C0FAN2_9ZZZZ</name>
<keyword evidence="1" id="KW-1133">Transmembrane helix</keyword>
<feature type="transmembrane region" description="Helical" evidence="1">
    <location>
        <begin position="282"/>
        <end position="307"/>
    </location>
</feature>
<keyword evidence="1" id="KW-0472">Membrane</keyword>
<proteinExistence type="predicted"/>
<protein>
    <submittedName>
        <fullName evidence="2">Uncharacterized protein</fullName>
    </submittedName>
</protein>
<dbReference type="EMBL" id="MN738836">
    <property type="protein sequence ID" value="QHT38917.1"/>
    <property type="molecule type" value="Genomic_DNA"/>
</dbReference>